<reference evidence="3 4" key="1">
    <citation type="journal article" date="2018" name="Front. Microbiol.">
        <title>Hydrolytic Capabilities as a Key to Environmental Success: Chitinolytic and Cellulolytic Acidobacteria From Acidic Sub-arctic Soils and Boreal Peatlands.</title>
        <authorList>
            <person name="Belova S.E."/>
            <person name="Ravin N.V."/>
            <person name="Pankratov T.A."/>
            <person name="Rakitin A.L."/>
            <person name="Ivanova A.A."/>
            <person name="Beletsky A.V."/>
            <person name="Mardanov A.V."/>
            <person name="Sinninghe Damste J.S."/>
            <person name="Dedysh S.N."/>
        </authorList>
    </citation>
    <scope>NUCLEOTIDE SEQUENCE [LARGE SCALE GENOMIC DNA]</scope>
    <source>
        <strain evidence="3 4">SBC82</strain>
        <plasmid evidence="4">pacpol4</plasmid>
    </source>
</reference>
<evidence type="ECO:0000313" key="4">
    <source>
        <dbReference type="Proteomes" id="UP000253606"/>
    </source>
</evidence>
<evidence type="ECO:0000259" key="2">
    <source>
        <dbReference type="SMART" id="SM01119"/>
    </source>
</evidence>
<protein>
    <submittedName>
        <fullName evidence="3">Low-specificity D-threonine aldolase</fullName>
    </submittedName>
</protein>
<accession>A0A2Z5GC35</accession>
<dbReference type="Pfam" id="PF14031">
    <property type="entry name" value="D-ser_dehydrat"/>
    <property type="match status" value="1"/>
</dbReference>
<dbReference type="PANTHER" id="PTHR28004:SF2">
    <property type="entry name" value="D-SERINE DEHYDRATASE"/>
    <property type="match status" value="1"/>
</dbReference>
<geneLocation type="plasmid" evidence="4">
    <name>pacpol4</name>
</geneLocation>
<dbReference type="KEGG" id="abas:ACPOL_7092"/>
<sequence length="187" mass="20103">MGYDGHLQAQSKSEERDERVRTGSQSLVDSAKLIQSAGIPVPIISTGGTGTYDAAGAFPGITEIQAGSYLLMDTLYFDRGSRFQRALTLLATVISQPNAHRAVLDCGVKALSAERGLSQLKNIAGSRLVALNAEHALLEVDPSAGTPPAIGQKVELWVQYSDATVNLHQILYGVRNGEVEEIFRIEH</sequence>
<dbReference type="GO" id="GO:0036088">
    <property type="term" value="P:D-serine catabolic process"/>
    <property type="evidence" value="ECO:0007669"/>
    <property type="project" value="TreeGrafter"/>
</dbReference>
<dbReference type="RefSeq" id="WP_114211441.1">
    <property type="nucleotide sequence ID" value="NZ_CP030843.1"/>
</dbReference>
<dbReference type="Proteomes" id="UP000253606">
    <property type="component" value="Plasmid pACPOL4"/>
</dbReference>
<dbReference type="EMBL" id="CP030843">
    <property type="protein sequence ID" value="AXC16284.1"/>
    <property type="molecule type" value="Genomic_DNA"/>
</dbReference>
<dbReference type="InterPro" id="IPR051466">
    <property type="entry name" value="D-amino_acid_metab_enzyme"/>
</dbReference>
<gene>
    <name evidence="3" type="ORF">ACPOL_7092</name>
</gene>
<name>A0A2Z5GC35_9BACT</name>
<keyword evidence="4" id="KW-1185">Reference proteome</keyword>
<feature type="region of interest" description="Disordered" evidence="1">
    <location>
        <begin position="1"/>
        <end position="24"/>
    </location>
</feature>
<dbReference type="GO" id="GO:0008721">
    <property type="term" value="F:D-serine ammonia-lyase activity"/>
    <property type="evidence" value="ECO:0007669"/>
    <property type="project" value="TreeGrafter"/>
</dbReference>
<feature type="compositionally biased region" description="Basic and acidic residues" evidence="1">
    <location>
        <begin position="12"/>
        <end position="21"/>
    </location>
</feature>
<dbReference type="InterPro" id="IPR042208">
    <property type="entry name" value="D-ser_dehydrat-like_sf"/>
</dbReference>
<evidence type="ECO:0000256" key="1">
    <source>
        <dbReference type="SAM" id="MobiDB-lite"/>
    </source>
</evidence>
<dbReference type="SMART" id="SM01119">
    <property type="entry name" value="D-ser_dehydrat"/>
    <property type="match status" value="1"/>
</dbReference>
<dbReference type="PANTHER" id="PTHR28004">
    <property type="entry name" value="ZGC:162816-RELATED"/>
    <property type="match status" value="1"/>
</dbReference>
<feature type="domain" description="D-serine dehydratase-like" evidence="2">
    <location>
        <begin position="86"/>
        <end position="175"/>
    </location>
</feature>
<dbReference type="InterPro" id="IPR026956">
    <property type="entry name" value="D-ser_dehydrat-like_dom"/>
</dbReference>
<dbReference type="Gene3D" id="2.40.37.20">
    <property type="entry name" value="D-serine dehydratase-like domain"/>
    <property type="match status" value="1"/>
</dbReference>
<dbReference type="AlphaFoldDB" id="A0A2Z5GC35"/>
<proteinExistence type="predicted"/>
<keyword evidence="3" id="KW-0614">Plasmid</keyword>
<evidence type="ECO:0000313" key="3">
    <source>
        <dbReference type="EMBL" id="AXC16284.1"/>
    </source>
</evidence>
<organism evidence="3 4">
    <name type="scientific">Acidisarcina polymorpha</name>
    <dbReference type="NCBI Taxonomy" id="2211140"/>
    <lineage>
        <taxon>Bacteria</taxon>
        <taxon>Pseudomonadati</taxon>
        <taxon>Acidobacteriota</taxon>
        <taxon>Terriglobia</taxon>
        <taxon>Terriglobales</taxon>
        <taxon>Acidobacteriaceae</taxon>
        <taxon>Acidisarcina</taxon>
    </lineage>
</organism>